<evidence type="ECO:0000256" key="1">
    <source>
        <dbReference type="ARBA" id="ARBA00022806"/>
    </source>
</evidence>
<organism evidence="6 7">
    <name type="scientific">Teratosphaeria destructans</name>
    <dbReference type="NCBI Taxonomy" id="418781"/>
    <lineage>
        <taxon>Eukaryota</taxon>
        <taxon>Fungi</taxon>
        <taxon>Dikarya</taxon>
        <taxon>Ascomycota</taxon>
        <taxon>Pezizomycotina</taxon>
        <taxon>Dothideomycetes</taxon>
        <taxon>Dothideomycetidae</taxon>
        <taxon>Mycosphaerellales</taxon>
        <taxon>Teratosphaeriaceae</taxon>
        <taxon>Teratosphaeria</taxon>
    </lineage>
</organism>
<proteinExistence type="predicted"/>
<dbReference type="GO" id="GO:0031380">
    <property type="term" value="C:nuclear RNA-directed RNA polymerase complex"/>
    <property type="evidence" value="ECO:0007669"/>
    <property type="project" value="TreeGrafter"/>
</dbReference>
<dbReference type="Pfam" id="PF13086">
    <property type="entry name" value="AAA_11"/>
    <property type="match status" value="1"/>
</dbReference>
<evidence type="ECO:0000259" key="3">
    <source>
        <dbReference type="Pfam" id="PF13086"/>
    </source>
</evidence>
<keyword evidence="1" id="KW-0378">Hydrolase</keyword>
<dbReference type="Pfam" id="PF25396">
    <property type="entry name" value="ZNFX1"/>
    <property type="match status" value="1"/>
</dbReference>
<dbReference type="PANTHER" id="PTHR10887">
    <property type="entry name" value="DNA2/NAM7 HELICASE FAMILY"/>
    <property type="match status" value="1"/>
</dbReference>
<feature type="domain" description="DNA2/NAM7 helicase-like C-terminal" evidence="4">
    <location>
        <begin position="768"/>
        <end position="957"/>
    </location>
</feature>
<comment type="caution">
    <text evidence="6">The sequence shown here is derived from an EMBL/GenBank/DDBJ whole genome shotgun (WGS) entry which is preliminary data.</text>
</comment>
<dbReference type="EMBL" id="RIBY02001978">
    <property type="protein sequence ID" value="KAH9826497.1"/>
    <property type="molecule type" value="Genomic_DNA"/>
</dbReference>
<keyword evidence="7" id="KW-1185">Reference proteome</keyword>
<dbReference type="InterPro" id="IPR045055">
    <property type="entry name" value="DNA2/NAM7-like"/>
</dbReference>
<dbReference type="AlphaFoldDB" id="A0A9W7SQ46"/>
<reference evidence="6 7" key="1">
    <citation type="journal article" date="2018" name="IMA Fungus">
        <title>IMA Genome-F 10: Nine draft genome sequences of Claviceps purpurea s.lat., including C. arundinis, C. humidiphila, and C. cf. spartinae, pseudomolecules for the pitch canker pathogen Fusarium circinatum, draft genome of Davidsoniella eucalypti, Grosmannia galeiformis, Quambalaria eucalypti, and Teratosphaeria destructans.</title>
        <authorList>
            <person name="Wingfield B.D."/>
            <person name="Liu M."/>
            <person name="Nguyen H.D."/>
            <person name="Lane F.A."/>
            <person name="Morgan S.W."/>
            <person name="De Vos L."/>
            <person name="Wilken P.M."/>
            <person name="Duong T.A."/>
            <person name="Aylward J."/>
            <person name="Coetzee M.P."/>
            <person name="Dadej K."/>
            <person name="De Beer Z.W."/>
            <person name="Findlay W."/>
            <person name="Havenga M."/>
            <person name="Kolarik M."/>
            <person name="Menzies J.G."/>
            <person name="Naidoo K."/>
            <person name="Pochopski O."/>
            <person name="Shoukouhi P."/>
            <person name="Santana Q.C."/>
            <person name="Seifert K.A."/>
            <person name="Soal N."/>
            <person name="Steenkamp E.T."/>
            <person name="Tatham C.T."/>
            <person name="van der Nest M.A."/>
            <person name="Wingfield M.J."/>
        </authorList>
    </citation>
    <scope>NUCLEOTIDE SEQUENCE [LARGE SCALE GENOMIC DNA]</scope>
    <source>
        <strain evidence="6">CMW44962</strain>
    </source>
</reference>
<dbReference type="InterPro" id="IPR041677">
    <property type="entry name" value="DNA2/NAM7_AAA_11"/>
</dbReference>
<feature type="region of interest" description="Disordered" evidence="2">
    <location>
        <begin position="1167"/>
        <end position="1244"/>
    </location>
</feature>
<dbReference type="InterPro" id="IPR041679">
    <property type="entry name" value="DNA2/NAM7-like_C"/>
</dbReference>
<feature type="region of interest" description="Disordered" evidence="2">
    <location>
        <begin position="1"/>
        <end position="29"/>
    </location>
</feature>
<feature type="compositionally biased region" description="Polar residues" evidence="2">
    <location>
        <begin position="1"/>
        <end position="11"/>
    </location>
</feature>
<sequence length="1244" mass="140542">MNTPCSQQSRPNLPPVKLTRNRTSPLPVPHHLPKQSLQKFYRLLLPNLSPCSLQSRCDTMNEDLLERFRRGGRGRRQQPVLDVWIQPQQLNLRVREYLLDASRPVDGGAWLRRPEIPSASEVLDTDVSSATSSDIVEIATNRPVGPWDSKESYLSAHYELLREDAVRPLREAVSQVRITPNATEDAFGGTVGIYEKVHICAITCSSRGLAVRVTFSLRRTGKKILWEQSKRLITGSLVVLTPAEDMFQKTAIVATVAARPLEGLAMNPPELDLFIARAEEMELDPAKEFIMVEERSGFYEADRHTLLALQHMMREPFPLSEHLVKARREVLPPQYVVDNPVYDLTSVLRNNKHETYENVHILRGWPSQPSSDLDASQIAALHRILAKKLAIVQGPPGTGKTFVSVQAIKVMLANRKHNDPPIIIACQTNHAVDQILRHIAAFEPEFARLGGRSKDVDIIKPRTLHRLRETAESQTSLAGSLYPISRKKMREIEKKLALLLSPLKPSKIPMDFRLLEQMGVLTSRQADSLEHGASKWVQEELSHTAEARTSPFRVWLGKNLVPVPVRQQAEEFGFEFEEADLAFEQLRELEAENVTKDDEDYETLSGMTYTLADNFTGRKVAGVTNDKVRAALKEQDLWKIPETIRPAVYRHLQREMKSQILVEARGNVLKYNNLAIDRRAGTWERDETILKHQHIIGMTTTGLSKYRGLLHALQPKIVLIEEAAETLEAPVTVACLPSIQHLILVGDHKQLRPHTHVKSHEDKPFFLNISLFERMVNNQVEFGSLAKQRRMIPEIRRILQPIYGDLIKDHPSVLNTANRPDVPGMGGVNSYFFTHQWNEARDEHMSAYNQSEADMIVGFVEYLYFNGTDTKDITVLTFYNGQRKRILSALMSKEHLRISGCRFNVVTVDSYQGEENQVVLLSLVRSNDNNQIGFLGIDNRVCVALSRAKCGFYLFGNGMLLYQNKTWKKVIDIMAGKKLKHERPQLEPMRLGEQLPLKCRNHNETVVTKSADDFEGLHGGCQLKCKDILPCGHRCKLNCHPFSHEMFQCGQVCGKPLPCGHGVCEQRCGRLCECKTCSKPKPSMANTLGQPEHLQFDGQERLSQHSRGTSNSDSWKSFAKEEHERYSLAAAAPPPRLREVEDTTQLLDITNNEAVVEHVSRMTVADVEESGEAKARAKDFQIGLDGSRSKTPSEDNSEEAEVSSTGMCEEKSYKEVVTLPPRGAAQGQGKFEKEDWSQRESLLD</sequence>
<keyword evidence="1" id="KW-0067">ATP-binding</keyword>
<dbReference type="SUPFAM" id="SSF52540">
    <property type="entry name" value="P-loop containing nucleoside triphosphate hydrolases"/>
    <property type="match status" value="1"/>
</dbReference>
<dbReference type="InterPro" id="IPR047187">
    <property type="entry name" value="SF1_C_Upf1"/>
</dbReference>
<dbReference type="Gene3D" id="3.40.50.300">
    <property type="entry name" value="P-loop containing nucleotide triphosphate hydrolases"/>
    <property type="match status" value="3"/>
</dbReference>
<keyword evidence="1" id="KW-0347">Helicase</keyword>
<keyword evidence="1" id="KW-0547">Nucleotide-binding</keyword>
<dbReference type="GO" id="GO:0004386">
    <property type="term" value="F:helicase activity"/>
    <property type="evidence" value="ECO:0007669"/>
    <property type="project" value="InterPro"/>
</dbReference>
<dbReference type="OrthoDB" id="409395at2759"/>
<evidence type="ECO:0000256" key="2">
    <source>
        <dbReference type="SAM" id="MobiDB-lite"/>
    </source>
</evidence>
<feature type="domain" description="DNA2/NAM7 helicase helicase" evidence="3">
    <location>
        <begin position="373"/>
        <end position="755"/>
    </location>
</feature>
<dbReference type="GO" id="GO:0031048">
    <property type="term" value="P:regulatory ncRNA-mediated heterochromatin formation"/>
    <property type="evidence" value="ECO:0007669"/>
    <property type="project" value="TreeGrafter"/>
</dbReference>
<evidence type="ECO:0000259" key="5">
    <source>
        <dbReference type="Pfam" id="PF25396"/>
    </source>
</evidence>
<gene>
    <name evidence="6" type="ORF">Tdes44962_MAKER00460</name>
</gene>
<evidence type="ECO:0000313" key="6">
    <source>
        <dbReference type="EMBL" id="KAH9826497.1"/>
    </source>
</evidence>
<protein>
    <submittedName>
        <fullName evidence="6">AAA domain</fullName>
    </submittedName>
</protein>
<evidence type="ECO:0000313" key="7">
    <source>
        <dbReference type="Proteomes" id="UP001138500"/>
    </source>
</evidence>
<dbReference type="PANTHER" id="PTHR10887:SF341">
    <property type="entry name" value="NFX1-TYPE ZINC FINGER-CONTAINING PROTEIN 1"/>
    <property type="match status" value="1"/>
</dbReference>
<dbReference type="InterPro" id="IPR027417">
    <property type="entry name" value="P-loop_NTPase"/>
</dbReference>
<evidence type="ECO:0000259" key="4">
    <source>
        <dbReference type="Pfam" id="PF13087"/>
    </source>
</evidence>
<reference evidence="6 7" key="2">
    <citation type="journal article" date="2021" name="Curr. Genet.">
        <title>Genetic response to nitrogen starvation in the aggressive Eucalyptus foliar pathogen Teratosphaeria destructans.</title>
        <authorList>
            <person name="Havenga M."/>
            <person name="Wingfield B.D."/>
            <person name="Wingfield M.J."/>
            <person name="Dreyer L.L."/>
            <person name="Roets F."/>
            <person name="Aylward J."/>
        </authorList>
    </citation>
    <scope>NUCLEOTIDE SEQUENCE [LARGE SCALE GENOMIC DNA]</scope>
    <source>
        <strain evidence="6">CMW44962</strain>
    </source>
</reference>
<dbReference type="InterPro" id="IPR057373">
    <property type="entry name" value="ZNFX1"/>
</dbReference>
<dbReference type="CDD" id="cd18808">
    <property type="entry name" value="SF1_C_Upf1"/>
    <property type="match status" value="1"/>
</dbReference>
<dbReference type="CDD" id="cd06008">
    <property type="entry name" value="NF-X1-zinc-finger"/>
    <property type="match status" value="1"/>
</dbReference>
<feature type="compositionally biased region" description="Basic and acidic residues" evidence="2">
    <location>
        <begin position="1230"/>
        <end position="1244"/>
    </location>
</feature>
<dbReference type="Pfam" id="PF13087">
    <property type="entry name" value="AAA_12"/>
    <property type="match status" value="1"/>
</dbReference>
<name>A0A9W7SQ46_9PEZI</name>
<accession>A0A9W7SQ46</accession>
<feature type="domain" description="ZNFX1" evidence="5">
    <location>
        <begin position="191"/>
        <end position="294"/>
    </location>
</feature>
<dbReference type="Proteomes" id="UP001138500">
    <property type="component" value="Unassembled WGS sequence"/>
</dbReference>